<gene>
    <name evidence="6 8" type="primary">xseB</name>
    <name evidence="8" type="ORF">NCTC10717_02140</name>
</gene>
<dbReference type="NCBIfam" id="NF002140">
    <property type="entry name" value="PRK00977.1-4"/>
    <property type="match status" value="1"/>
</dbReference>
<dbReference type="EMBL" id="UHIA01000004">
    <property type="protein sequence ID" value="SUO98395.1"/>
    <property type="molecule type" value="Genomic_DNA"/>
</dbReference>
<dbReference type="Gene3D" id="1.10.287.1040">
    <property type="entry name" value="Exonuclease VII, small subunit"/>
    <property type="match status" value="1"/>
</dbReference>
<evidence type="ECO:0000313" key="8">
    <source>
        <dbReference type="EMBL" id="SUO98395.1"/>
    </source>
</evidence>
<comment type="subcellular location">
    <subcellularLocation>
        <location evidence="6">Cytoplasm</location>
    </subcellularLocation>
</comment>
<feature type="region of interest" description="Disordered" evidence="7">
    <location>
        <begin position="71"/>
        <end position="102"/>
    </location>
</feature>
<evidence type="ECO:0000256" key="2">
    <source>
        <dbReference type="ARBA" id="ARBA00022490"/>
    </source>
</evidence>
<keyword evidence="4 6" id="KW-0378">Hydrolase</keyword>
<evidence type="ECO:0000256" key="1">
    <source>
        <dbReference type="ARBA" id="ARBA00009998"/>
    </source>
</evidence>
<dbReference type="Pfam" id="PF02609">
    <property type="entry name" value="Exonuc_VII_S"/>
    <property type="match status" value="1"/>
</dbReference>
<comment type="subunit">
    <text evidence="6">Heterooligomer composed of large and small subunits.</text>
</comment>
<organism evidence="8 9">
    <name type="scientific">Suttonella indologenes</name>
    <dbReference type="NCBI Taxonomy" id="13276"/>
    <lineage>
        <taxon>Bacteria</taxon>
        <taxon>Pseudomonadati</taxon>
        <taxon>Pseudomonadota</taxon>
        <taxon>Gammaproteobacteria</taxon>
        <taxon>Cardiobacteriales</taxon>
        <taxon>Cardiobacteriaceae</taxon>
        <taxon>Suttonella</taxon>
    </lineage>
</organism>
<dbReference type="SUPFAM" id="SSF116842">
    <property type="entry name" value="XseB-like"/>
    <property type="match status" value="1"/>
</dbReference>
<dbReference type="GO" id="GO:0005829">
    <property type="term" value="C:cytosol"/>
    <property type="evidence" value="ECO:0007669"/>
    <property type="project" value="TreeGrafter"/>
</dbReference>
<accession>A0A380N0P8</accession>
<dbReference type="GO" id="GO:0006308">
    <property type="term" value="P:DNA catabolic process"/>
    <property type="evidence" value="ECO:0007669"/>
    <property type="project" value="UniProtKB-UniRule"/>
</dbReference>
<keyword evidence="9" id="KW-1185">Reference proteome</keyword>
<evidence type="ECO:0000256" key="7">
    <source>
        <dbReference type="SAM" id="MobiDB-lite"/>
    </source>
</evidence>
<comment type="function">
    <text evidence="6">Bidirectionally degrades single-stranded DNA into large acid-insoluble oligonucleotides, which are then degraded further into small acid-soluble oligonucleotides.</text>
</comment>
<dbReference type="GO" id="GO:0008855">
    <property type="term" value="F:exodeoxyribonuclease VII activity"/>
    <property type="evidence" value="ECO:0007669"/>
    <property type="project" value="UniProtKB-UniRule"/>
</dbReference>
<reference evidence="8 9" key="1">
    <citation type="submission" date="2018-06" db="EMBL/GenBank/DDBJ databases">
        <authorList>
            <consortium name="Pathogen Informatics"/>
            <person name="Doyle S."/>
        </authorList>
    </citation>
    <scope>NUCLEOTIDE SEQUENCE [LARGE SCALE GENOMIC DNA]</scope>
    <source>
        <strain evidence="8 9">NCTC10717</strain>
    </source>
</reference>
<dbReference type="HAMAP" id="MF_00337">
    <property type="entry name" value="Exonuc_7_S"/>
    <property type="match status" value="1"/>
</dbReference>
<proteinExistence type="inferred from homology"/>
<dbReference type="NCBIfam" id="TIGR01280">
    <property type="entry name" value="xseB"/>
    <property type="match status" value="1"/>
</dbReference>
<dbReference type="PANTHER" id="PTHR34137">
    <property type="entry name" value="EXODEOXYRIBONUCLEASE 7 SMALL SUBUNIT"/>
    <property type="match status" value="1"/>
</dbReference>
<comment type="similarity">
    <text evidence="1 6">Belongs to the XseB family.</text>
</comment>
<dbReference type="InterPro" id="IPR003761">
    <property type="entry name" value="Exonuc_VII_S"/>
</dbReference>
<dbReference type="InterPro" id="IPR037004">
    <property type="entry name" value="Exonuc_VII_ssu_sf"/>
</dbReference>
<evidence type="ECO:0000256" key="3">
    <source>
        <dbReference type="ARBA" id="ARBA00022722"/>
    </source>
</evidence>
<dbReference type="GO" id="GO:0009318">
    <property type="term" value="C:exodeoxyribonuclease VII complex"/>
    <property type="evidence" value="ECO:0007669"/>
    <property type="project" value="UniProtKB-UniRule"/>
</dbReference>
<protein>
    <recommendedName>
        <fullName evidence="6">Exodeoxyribonuclease 7 small subunit</fullName>
        <ecNumber evidence="6">3.1.11.6</ecNumber>
    </recommendedName>
    <alternativeName>
        <fullName evidence="6">Exodeoxyribonuclease VII small subunit</fullName>
        <shortName evidence="6">Exonuclease VII small subunit</shortName>
    </alternativeName>
</protein>
<dbReference type="PANTHER" id="PTHR34137:SF1">
    <property type="entry name" value="EXODEOXYRIBONUCLEASE 7 SMALL SUBUNIT"/>
    <property type="match status" value="1"/>
</dbReference>
<dbReference type="Proteomes" id="UP000254575">
    <property type="component" value="Unassembled WGS sequence"/>
</dbReference>
<sequence>MSTKSKKNDNPLENYETHIAQLEHIISALEQGELSLDQALTEYEQGIKLIRSCQQALDSAEQKVRLLTQANSEEERLLPYQENDPPKTSARRQADSDDDIPF</sequence>
<evidence type="ECO:0000313" key="9">
    <source>
        <dbReference type="Proteomes" id="UP000254575"/>
    </source>
</evidence>
<dbReference type="EC" id="3.1.11.6" evidence="6"/>
<dbReference type="AlphaFoldDB" id="A0A380N0P8"/>
<name>A0A380N0P8_9GAMM</name>
<evidence type="ECO:0000256" key="6">
    <source>
        <dbReference type="HAMAP-Rule" id="MF_00337"/>
    </source>
</evidence>
<keyword evidence="3 6" id="KW-0540">Nuclease</keyword>
<dbReference type="OrthoDB" id="9801128at2"/>
<keyword evidence="5 6" id="KW-0269">Exonuclease</keyword>
<evidence type="ECO:0000256" key="4">
    <source>
        <dbReference type="ARBA" id="ARBA00022801"/>
    </source>
</evidence>
<dbReference type="RefSeq" id="WP_115219230.1">
    <property type="nucleotide sequence ID" value="NZ_UHIA01000004.1"/>
</dbReference>
<comment type="catalytic activity">
    <reaction evidence="6">
        <text>Exonucleolytic cleavage in either 5'- to 3'- or 3'- to 5'-direction to yield nucleoside 5'-phosphates.</text>
        <dbReference type="EC" id="3.1.11.6"/>
    </reaction>
</comment>
<evidence type="ECO:0000256" key="5">
    <source>
        <dbReference type="ARBA" id="ARBA00022839"/>
    </source>
</evidence>
<keyword evidence="2 6" id="KW-0963">Cytoplasm</keyword>